<accession>A0A6C0BFQ4</accession>
<dbReference type="PROSITE" id="PS50929">
    <property type="entry name" value="ABC_TM1F"/>
    <property type="match status" value="1"/>
</dbReference>
<keyword evidence="2 7" id="KW-0812">Transmembrane</keyword>
<dbReference type="PANTHER" id="PTHR43394:SF1">
    <property type="entry name" value="ATP-BINDING CASSETTE SUB-FAMILY B MEMBER 10, MITOCHONDRIAL"/>
    <property type="match status" value="1"/>
</dbReference>
<dbReference type="InterPro" id="IPR036640">
    <property type="entry name" value="ABC1_TM_sf"/>
</dbReference>
<comment type="subcellular location">
    <subcellularLocation>
        <location evidence="1">Membrane</location>
        <topology evidence="1">Multi-pass membrane protein</topology>
    </subcellularLocation>
</comment>
<proteinExistence type="predicted"/>
<evidence type="ECO:0000256" key="3">
    <source>
        <dbReference type="ARBA" id="ARBA00022741"/>
    </source>
</evidence>
<name>A0A6C0BFQ4_9ZZZZ</name>
<dbReference type="GO" id="GO:0015421">
    <property type="term" value="F:ABC-type oligopeptide transporter activity"/>
    <property type="evidence" value="ECO:0007669"/>
    <property type="project" value="TreeGrafter"/>
</dbReference>
<feature type="domain" description="ABC transporter" evidence="8">
    <location>
        <begin position="331"/>
        <end position="565"/>
    </location>
</feature>
<keyword evidence="3" id="KW-0547">Nucleotide-binding</keyword>
<dbReference type="GO" id="GO:0005524">
    <property type="term" value="F:ATP binding"/>
    <property type="evidence" value="ECO:0007669"/>
    <property type="project" value="UniProtKB-KW"/>
</dbReference>
<dbReference type="InterPro" id="IPR011527">
    <property type="entry name" value="ABC1_TM_dom"/>
</dbReference>
<dbReference type="PANTHER" id="PTHR43394">
    <property type="entry name" value="ATP-DEPENDENT PERMEASE MDL1, MITOCHONDRIAL"/>
    <property type="match status" value="1"/>
</dbReference>
<protein>
    <recommendedName>
        <fullName evidence="11">ABC transporter domain-containing protein</fullName>
    </recommendedName>
</protein>
<evidence type="ECO:0000256" key="6">
    <source>
        <dbReference type="ARBA" id="ARBA00023136"/>
    </source>
</evidence>
<evidence type="ECO:0000313" key="10">
    <source>
        <dbReference type="EMBL" id="QHS90621.1"/>
    </source>
</evidence>
<reference evidence="10" key="1">
    <citation type="journal article" date="2020" name="Nature">
        <title>Giant virus diversity and host interactions through global metagenomics.</title>
        <authorList>
            <person name="Schulz F."/>
            <person name="Roux S."/>
            <person name="Paez-Espino D."/>
            <person name="Jungbluth S."/>
            <person name="Walsh D.A."/>
            <person name="Denef V.J."/>
            <person name="McMahon K.D."/>
            <person name="Konstantinidis K.T."/>
            <person name="Eloe-Fadrosh E.A."/>
            <person name="Kyrpides N.C."/>
            <person name="Woyke T."/>
        </authorList>
    </citation>
    <scope>NUCLEOTIDE SEQUENCE</scope>
    <source>
        <strain evidence="10">GVMAG-M-3300010354-11</strain>
    </source>
</reference>
<dbReference type="SUPFAM" id="SSF52540">
    <property type="entry name" value="P-loop containing nucleoside triphosphate hydrolases"/>
    <property type="match status" value="1"/>
</dbReference>
<keyword evidence="5 7" id="KW-1133">Transmembrane helix</keyword>
<evidence type="ECO:0000256" key="7">
    <source>
        <dbReference type="SAM" id="Phobius"/>
    </source>
</evidence>
<evidence type="ECO:0000259" key="8">
    <source>
        <dbReference type="PROSITE" id="PS50893"/>
    </source>
</evidence>
<feature type="transmembrane region" description="Helical" evidence="7">
    <location>
        <begin position="272"/>
        <end position="292"/>
    </location>
</feature>
<evidence type="ECO:0000256" key="4">
    <source>
        <dbReference type="ARBA" id="ARBA00022840"/>
    </source>
</evidence>
<feature type="transmembrane region" description="Helical" evidence="7">
    <location>
        <begin position="22"/>
        <end position="44"/>
    </location>
</feature>
<dbReference type="EMBL" id="MN739141">
    <property type="protein sequence ID" value="QHS90621.1"/>
    <property type="molecule type" value="Genomic_DNA"/>
</dbReference>
<dbReference type="GO" id="GO:0016887">
    <property type="term" value="F:ATP hydrolysis activity"/>
    <property type="evidence" value="ECO:0007669"/>
    <property type="project" value="InterPro"/>
</dbReference>
<dbReference type="SMART" id="SM00382">
    <property type="entry name" value="AAA"/>
    <property type="match status" value="1"/>
</dbReference>
<dbReference type="InterPro" id="IPR003439">
    <property type="entry name" value="ABC_transporter-like_ATP-bd"/>
</dbReference>
<organism evidence="10">
    <name type="scientific">viral metagenome</name>
    <dbReference type="NCBI Taxonomy" id="1070528"/>
    <lineage>
        <taxon>unclassified sequences</taxon>
        <taxon>metagenomes</taxon>
        <taxon>organismal metagenomes</taxon>
    </lineage>
</organism>
<dbReference type="Gene3D" id="3.40.50.300">
    <property type="entry name" value="P-loop containing nucleotide triphosphate hydrolases"/>
    <property type="match status" value="1"/>
</dbReference>
<keyword evidence="6 7" id="KW-0472">Membrane</keyword>
<dbReference type="InterPro" id="IPR027417">
    <property type="entry name" value="P-loop_NTPase"/>
</dbReference>
<evidence type="ECO:0000256" key="5">
    <source>
        <dbReference type="ARBA" id="ARBA00022989"/>
    </source>
</evidence>
<feature type="domain" description="ABC transmembrane type-1" evidence="9">
    <location>
        <begin position="37"/>
        <end position="288"/>
    </location>
</feature>
<dbReference type="Pfam" id="PF00664">
    <property type="entry name" value="ABC_membrane"/>
    <property type="match status" value="1"/>
</dbReference>
<dbReference type="InterPro" id="IPR003593">
    <property type="entry name" value="AAA+_ATPase"/>
</dbReference>
<feature type="transmembrane region" description="Helical" evidence="7">
    <location>
        <begin position="245"/>
        <end position="266"/>
    </location>
</feature>
<dbReference type="Gene3D" id="1.20.1560.10">
    <property type="entry name" value="ABC transporter type 1, transmembrane domain"/>
    <property type="match status" value="1"/>
</dbReference>
<evidence type="ECO:0008006" key="11">
    <source>
        <dbReference type="Google" id="ProtNLM"/>
    </source>
</evidence>
<dbReference type="InterPro" id="IPR039421">
    <property type="entry name" value="Type_1_exporter"/>
</dbReference>
<evidence type="ECO:0000256" key="1">
    <source>
        <dbReference type="ARBA" id="ARBA00004141"/>
    </source>
</evidence>
<evidence type="ECO:0000256" key="2">
    <source>
        <dbReference type="ARBA" id="ARBA00022692"/>
    </source>
</evidence>
<feature type="transmembrane region" description="Helical" evidence="7">
    <location>
        <begin position="56"/>
        <end position="76"/>
    </location>
</feature>
<dbReference type="PROSITE" id="PS50893">
    <property type="entry name" value="ABC_TRANSPORTER_2"/>
    <property type="match status" value="1"/>
</dbReference>
<feature type="transmembrane region" description="Helical" evidence="7">
    <location>
        <begin position="137"/>
        <end position="153"/>
    </location>
</feature>
<dbReference type="Pfam" id="PF00005">
    <property type="entry name" value="ABC_tran"/>
    <property type="match status" value="1"/>
</dbReference>
<feature type="transmembrane region" description="Helical" evidence="7">
    <location>
        <begin position="159"/>
        <end position="178"/>
    </location>
</feature>
<dbReference type="SUPFAM" id="SSF90123">
    <property type="entry name" value="ABC transporter transmembrane region"/>
    <property type="match status" value="1"/>
</dbReference>
<sequence>MAQTPYVVNFYFDFMKEYPWEVLINTLFMFLTPIQDVFLPHIYGVVIDNLQSGTDILYPFTIVLITMIFLQLGYYLEDWHDSILYPKLQSFLRSKMLTTILEKYENAFKELNIGEIIAVFVKAPTTMTTWFERIKNVILPFFITFLIAVIYFFTVDWVIGLSLLVLGCFYMAAMYFIPNGCSDVTLKRDIAFNKVHEEIDDMLRNLFSIYGQGQEEREVERTQKYEDVYTSLFRKTVGCIFKYKFWITPVAIIYLSIFIYRCYTLLNAKTMSASKFIPVFIITLYLLNFMVYTNDQFRDMVFEWGMIKSADEILKTLPQQNNAVNTDVIDKHLQDIPQTGLGLFKVDFKYDQGKHNVINDLSIHFEKGDIVAIVGDIGSGKSTIMKLLLKYYEPQKGFVYLHGRPYYQITNKELRQEIGYVPQVPILFNRSVLENIKYGTNVTREIVMDFLVKHDLLKEFSNLEYGIDTKIGKNGSILSGGQRQLVWCIRVFLSNPEVLILDEPTASVDVKTKDLLISILEKLMQDRIVIMITHDEYLMAKASRIVEMKAGKIIADNYIRQNNEN</sequence>
<dbReference type="GO" id="GO:0016020">
    <property type="term" value="C:membrane"/>
    <property type="evidence" value="ECO:0007669"/>
    <property type="project" value="UniProtKB-SubCell"/>
</dbReference>
<keyword evidence="4" id="KW-0067">ATP-binding</keyword>
<dbReference type="AlphaFoldDB" id="A0A6C0BFQ4"/>
<evidence type="ECO:0000259" key="9">
    <source>
        <dbReference type="PROSITE" id="PS50929"/>
    </source>
</evidence>